<proteinExistence type="predicted"/>
<comment type="caution">
    <text evidence="1">The sequence shown here is derived from an EMBL/GenBank/DDBJ whole genome shotgun (WGS) entry which is preliminary data.</text>
</comment>
<accession>A0A8X6YEK5</accession>
<dbReference type="Proteomes" id="UP000886998">
    <property type="component" value="Unassembled WGS sequence"/>
</dbReference>
<evidence type="ECO:0000313" key="2">
    <source>
        <dbReference type="Proteomes" id="UP000886998"/>
    </source>
</evidence>
<gene>
    <name evidence="1" type="ORF">TNIN_321701</name>
</gene>
<reference evidence="1" key="1">
    <citation type="submission" date="2020-08" db="EMBL/GenBank/DDBJ databases">
        <title>Multicomponent nature underlies the extraordinary mechanical properties of spider dragline silk.</title>
        <authorList>
            <person name="Kono N."/>
            <person name="Nakamura H."/>
            <person name="Mori M."/>
            <person name="Yoshida Y."/>
            <person name="Ohtoshi R."/>
            <person name="Malay A.D."/>
            <person name="Moran D.A.P."/>
            <person name="Tomita M."/>
            <person name="Numata K."/>
            <person name="Arakawa K."/>
        </authorList>
    </citation>
    <scope>NUCLEOTIDE SEQUENCE</scope>
</reference>
<name>A0A8X6YEK5_9ARAC</name>
<protein>
    <submittedName>
        <fullName evidence="1">Uncharacterized protein</fullName>
    </submittedName>
</protein>
<keyword evidence="2" id="KW-1185">Reference proteome</keyword>
<sequence>MQMIEDIMEIPEECVVKESIVGVIFGSSVFGMGNQSEKTILCPKNEDPLKINEQVLAKFPHTSVQTALFVKIKKNRTVFNGIGI</sequence>
<dbReference type="OrthoDB" id="6427864at2759"/>
<organism evidence="1 2">
    <name type="scientific">Trichonephila inaurata madagascariensis</name>
    <dbReference type="NCBI Taxonomy" id="2747483"/>
    <lineage>
        <taxon>Eukaryota</taxon>
        <taxon>Metazoa</taxon>
        <taxon>Ecdysozoa</taxon>
        <taxon>Arthropoda</taxon>
        <taxon>Chelicerata</taxon>
        <taxon>Arachnida</taxon>
        <taxon>Araneae</taxon>
        <taxon>Araneomorphae</taxon>
        <taxon>Entelegynae</taxon>
        <taxon>Araneoidea</taxon>
        <taxon>Nephilidae</taxon>
        <taxon>Trichonephila</taxon>
        <taxon>Trichonephila inaurata</taxon>
    </lineage>
</organism>
<evidence type="ECO:0000313" key="1">
    <source>
        <dbReference type="EMBL" id="GFY71456.1"/>
    </source>
</evidence>
<dbReference type="AlphaFoldDB" id="A0A8X6YEK5"/>
<dbReference type="EMBL" id="BMAV01018831">
    <property type="protein sequence ID" value="GFY71456.1"/>
    <property type="molecule type" value="Genomic_DNA"/>
</dbReference>